<gene>
    <name evidence="5" type="ORF">SOIL9_06980</name>
</gene>
<feature type="domain" description="EF-hand" evidence="4">
    <location>
        <begin position="150"/>
        <end position="185"/>
    </location>
</feature>
<dbReference type="PROSITE" id="PS00018">
    <property type="entry name" value="EF_HAND_1"/>
    <property type="match status" value="5"/>
</dbReference>
<evidence type="ECO:0000259" key="4">
    <source>
        <dbReference type="PROSITE" id="PS50222"/>
    </source>
</evidence>
<sequence length="494" mass="52328">MTRMTLCALGLAFAAFGWCHAADPVPAKGAAVPVQFVLLGEEKLARIDLRAEVDGIAVSAIWDETFAKLFAFFDRNGNGSLDTKEAAQLPSVRSLRQAMGNGFTPPVGAAPTFAELDRNGDGKVTPEELAACYRAAGAGTVQIGVGRLPASVELAAALLKNLDTDGDGKVSEKEWGAASDVLKKLDKNDDELIGAGELVPKAVYPGAAGTVLLAPPAADSVQPDVLAKLPLVLLPSDSKDTHWATEIAQRDKRFKAAELPAWRTQAPGTSWVVKLSDKPGTTNRFAFASGRFRVDGWVASGKVNEALATARKQIVAQLDAPPEEGAGARRRGGNLAWLAPIADLNGDGTLDRKELDAWLDLQAQVARGQVLLTVLDGAGLFELLDTNHDGALSPRELRGAWEQLKGAGCVPGGAFDPKALPNVLLVAASRGYPQTLALDARRGPAWFRSMDRNGDGDVSRREFTGPADVFDKLDLDKDGLLSAEEAEKSEKAKK</sequence>
<dbReference type="InterPro" id="IPR002048">
    <property type="entry name" value="EF_hand_dom"/>
</dbReference>
<dbReference type="InterPro" id="IPR018247">
    <property type="entry name" value="EF_Hand_1_Ca_BS"/>
</dbReference>
<reference evidence="5 6" key="1">
    <citation type="submission" date="2019-05" db="EMBL/GenBank/DDBJ databases">
        <authorList>
            <consortium name="Science for Life Laboratories"/>
        </authorList>
    </citation>
    <scope>NUCLEOTIDE SEQUENCE [LARGE SCALE GENOMIC DNA]</scope>
    <source>
        <strain evidence="5">Soil9</strain>
    </source>
</reference>
<dbReference type="InterPro" id="IPR011992">
    <property type="entry name" value="EF-hand-dom_pair"/>
</dbReference>
<keyword evidence="1" id="KW-0479">Metal-binding</keyword>
<dbReference type="Proteomes" id="UP000464178">
    <property type="component" value="Chromosome"/>
</dbReference>
<dbReference type="EMBL" id="LR593886">
    <property type="protein sequence ID" value="VTR97476.1"/>
    <property type="molecule type" value="Genomic_DNA"/>
</dbReference>
<dbReference type="Pfam" id="PF13499">
    <property type="entry name" value="EF-hand_7"/>
    <property type="match status" value="1"/>
</dbReference>
<evidence type="ECO:0000313" key="5">
    <source>
        <dbReference type="EMBL" id="VTR97476.1"/>
    </source>
</evidence>
<keyword evidence="3" id="KW-0732">Signal</keyword>
<feature type="signal peptide" evidence="3">
    <location>
        <begin position="1"/>
        <end position="21"/>
    </location>
</feature>
<protein>
    <recommendedName>
        <fullName evidence="4">EF-hand domain-containing protein</fullName>
    </recommendedName>
</protein>
<evidence type="ECO:0000256" key="2">
    <source>
        <dbReference type="ARBA" id="ARBA00022737"/>
    </source>
</evidence>
<keyword evidence="2" id="KW-0677">Repeat</keyword>
<feature type="domain" description="EF-hand" evidence="4">
    <location>
        <begin position="113"/>
        <end position="139"/>
    </location>
</feature>
<evidence type="ECO:0000313" key="6">
    <source>
        <dbReference type="Proteomes" id="UP000464178"/>
    </source>
</evidence>
<feature type="chain" id="PRO_5026992136" description="EF-hand domain-containing protein" evidence="3">
    <location>
        <begin position="22"/>
        <end position="494"/>
    </location>
</feature>
<dbReference type="PANTHER" id="PTHR10827">
    <property type="entry name" value="RETICULOCALBIN"/>
    <property type="match status" value="1"/>
</dbReference>
<organism evidence="5 6">
    <name type="scientific">Gemmata massiliana</name>
    <dbReference type="NCBI Taxonomy" id="1210884"/>
    <lineage>
        <taxon>Bacteria</taxon>
        <taxon>Pseudomonadati</taxon>
        <taxon>Planctomycetota</taxon>
        <taxon>Planctomycetia</taxon>
        <taxon>Gemmatales</taxon>
        <taxon>Gemmataceae</taxon>
        <taxon>Gemmata</taxon>
    </lineage>
</organism>
<name>A0A6P2DA87_9BACT</name>
<dbReference type="KEGG" id="gms:SOIL9_06980"/>
<feature type="domain" description="EF-hand" evidence="4">
    <location>
        <begin position="380"/>
        <end position="407"/>
    </location>
</feature>
<evidence type="ECO:0000256" key="3">
    <source>
        <dbReference type="SAM" id="SignalP"/>
    </source>
</evidence>
<dbReference type="SUPFAM" id="SSF47473">
    <property type="entry name" value="EF-hand"/>
    <property type="match status" value="3"/>
</dbReference>
<dbReference type="PROSITE" id="PS50222">
    <property type="entry name" value="EF_HAND_2"/>
    <property type="match status" value="4"/>
</dbReference>
<dbReference type="Pfam" id="PF13202">
    <property type="entry name" value="EF-hand_5"/>
    <property type="match status" value="5"/>
</dbReference>
<keyword evidence="6" id="KW-1185">Reference proteome</keyword>
<accession>A0A6P2DA87</accession>
<proteinExistence type="predicted"/>
<dbReference type="CDD" id="cd00051">
    <property type="entry name" value="EFh"/>
    <property type="match status" value="2"/>
</dbReference>
<dbReference type="SMART" id="SM00054">
    <property type="entry name" value="EFh"/>
    <property type="match status" value="6"/>
</dbReference>
<dbReference type="Gene3D" id="1.10.238.10">
    <property type="entry name" value="EF-hand"/>
    <property type="match status" value="4"/>
</dbReference>
<evidence type="ECO:0000256" key="1">
    <source>
        <dbReference type="ARBA" id="ARBA00022723"/>
    </source>
</evidence>
<dbReference type="GO" id="GO:0005509">
    <property type="term" value="F:calcium ion binding"/>
    <property type="evidence" value="ECO:0007669"/>
    <property type="project" value="InterPro"/>
</dbReference>
<dbReference type="AlphaFoldDB" id="A0A6P2DA87"/>
<feature type="domain" description="EF-hand" evidence="4">
    <location>
        <begin position="61"/>
        <end position="96"/>
    </location>
</feature>
<dbReference type="PANTHER" id="PTHR10827:SF98">
    <property type="entry name" value="45 KDA CALCIUM-BINDING PROTEIN"/>
    <property type="match status" value="1"/>
</dbReference>